<reference evidence="1" key="1">
    <citation type="submission" date="2020-05" db="EMBL/GenBank/DDBJ databases">
        <authorList>
            <person name="Chiriac C."/>
            <person name="Salcher M."/>
            <person name="Ghai R."/>
            <person name="Kavagutti S V."/>
        </authorList>
    </citation>
    <scope>NUCLEOTIDE SEQUENCE</scope>
</reference>
<accession>A0A6J6FPR4</accession>
<name>A0A6J6FPR4_9ZZZZ</name>
<dbReference type="EMBL" id="CAEZUB010000058">
    <property type="protein sequence ID" value="CAB4590767.1"/>
    <property type="molecule type" value="Genomic_DNA"/>
</dbReference>
<dbReference type="AlphaFoldDB" id="A0A6J6FPR4"/>
<evidence type="ECO:0000313" key="1">
    <source>
        <dbReference type="EMBL" id="CAB4590767.1"/>
    </source>
</evidence>
<gene>
    <name evidence="1" type="ORF">UFOPK1775_00622</name>
</gene>
<organism evidence="1">
    <name type="scientific">freshwater metagenome</name>
    <dbReference type="NCBI Taxonomy" id="449393"/>
    <lineage>
        <taxon>unclassified sequences</taxon>
        <taxon>metagenomes</taxon>
        <taxon>ecological metagenomes</taxon>
    </lineage>
</organism>
<protein>
    <submittedName>
        <fullName evidence="1">Unannotated protein</fullName>
    </submittedName>
</protein>
<sequence>MRGSFCRSEPAAQLRGLANNCLPASSNSSFNWLKAATGRKTSPRISINDGIFFPASECGRPAMVFTFSVTSSPVTPLPRVSALVNWPFSYNKLIASPSTFNSHKYFGFGLSFSTRSNHAASSSISKTLSRLIIFSM</sequence>
<proteinExistence type="predicted"/>